<proteinExistence type="predicted"/>
<accession>A0A0E3UXP0</accession>
<dbReference type="HOGENOM" id="CLU_016764_2_0_10"/>
<dbReference type="InterPro" id="IPR052063">
    <property type="entry name" value="Polysaccharide_Lyase_1"/>
</dbReference>
<sequence>MKKQSILYLALLLSTLTNCTQKETTTVSATPAAQQKAIAFPGAEGAGMYTTGGRGGKVYIVSNLNDSGPGSLREAIEQQGPRTIVFAVSGNIDLKSRLSINTGDVTMAGQSAPGDGICIKGYPVTVAADNVIIRYLRFRMGNEHDQEADALSGRQHKNIIIDHCSMSWSVDECASFYTNEDFTMQWCIISESLNSSLHAKGKHGYGGIWGGTRVSFHHNLLAHHNSRNPRFSGSKYETDVPSRQLDFRNNVIYNWGMNSAYGGEEGEHNMVNNYYKPGPATPKTVQSRIVNPSKPYGKFYVAGNYVAGNEKVSQDNWAGGVQCDDPEVTRSNSVFAYAPVATQSAEEAYKLVLTSAGASLTRDAVDERVVEEVRSGTATFKGSVSGRPGIIDSQEDVGGWPELNSKPAPEDADKDGMPDSWEMQHNLNPGSPTDAVAHTLHGQYTNLEMYLNSLVEPQKAQ</sequence>
<gene>
    <name evidence="5" type="ORF">PKOR_12195</name>
</gene>
<dbReference type="GO" id="GO:0046872">
    <property type="term" value="F:metal ion binding"/>
    <property type="evidence" value="ECO:0007669"/>
    <property type="project" value="UniProtKB-KW"/>
</dbReference>
<keyword evidence="4" id="KW-0732">Signal</keyword>
<feature type="compositionally biased region" description="Basic and acidic residues" evidence="3">
    <location>
        <begin position="408"/>
        <end position="417"/>
    </location>
</feature>
<keyword evidence="2" id="KW-0325">Glycoprotein</keyword>
<evidence type="ECO:0000256" key="2">
    <source>
        <dbReference type="ARBA" id="ARBA00023180"/>
    </source>
</evidence>
<reference evidence="5 6" key="1">
    <citation type="journal article" date="2015" name="Sci. Rep.">
        <title>Unraveling adaptation of Pontibacter korlensis to radiation and infertility in desert through complete genome and comparative transcriptomic analysis.</title>
        <authorList>
            <person name="Dai J."/>
            <person name="Dai W."/>
            <person name="Qiu C."/>
            <person name="Yang Z."/>
            <person name="Zhang Y."/>
            <person name="Zhou M."/>
            <person name="Zhang L."/>
            <person name="Fang C."/>
            <person name="Gao Q."/>
            <person name="Yang Q."/>
            <person name="Li X."/>
            <person name="Wang Z."/>
            <person name="Wang Z."/>
            <person name="Jia Z."/>
            <person name="Chen X."/>
        </authorList>
    </citation>
    <scope>NUCLEOTIDE SEQUENCE [LARGE SCALE GENOMIC DNA]</scope>
    <source>
        <strain evidence="5 6">X14-1T</strain>
    </source>
</reference>
<dbReference type="STRING" id="400092.PKOR_12195"/>
<protein>
    <submittedName>
        <fullName evidence="5">Pectate lyase</fullName>
    </submittedName>
</protein>
<evidence type="ECO:0000313" key="5">
    <source>
        <dbReference type="EMBL" id="AKD03746.1"/>
    </source>
</evidence>
<dbReference type="KEGG" id="pko:PKOR_12195"/>
<evidence type="ECO:0000256" key="3">
    <source>
        <dbReference type="SAM" id="MobiDB-lite"/>
    </source>
</evidence>
<keyword evidence="6" id="KW-1185">Reference proteome</keyword>
<keyword evidence="5" id="KW-0456">Lyase</keyword>
<feature type="chain" id="PRO_5002413706" evidence="4">
    <location>
        <begin position="20"/>
        <end position="461"/>
    </location>
</feature>
<evidence type="ECO:0000313" key="6">
    <source>
        <dbReference type="Proteomes" id="UP000033109"/>
    </source>
</evidence>
<dbReference type="GO" id="GO:0016829">
    <property type="term" value="F:lyase activity"/>
    <property type="evidence" value="ECO:0007669"/>
    <property type="project" value="UniProtKB-KW"/>
</dbReference>
<evidence type="ECO:0000256" key="1">
    <source>
        <dbReference type="ARBA" id="ARBA00022723"/>
    </source>
</evidence>
<dbReference type="PANTHER" id="PTHR42970">
    <property type="entry name" value="PECTATE LYASE C-RELATED"/>
    <property type="match status" value="1"/>
</dbReference>
<feature type="signal peptide" evidence="4">
    <location>
        <begin position="1"/>
        <end position="19"/>
    </location>
</feature>
<keyword evidence="1" id="KW-0479">Metal-binding</keyword>
<dbReference type="Gene3D" id="2.160.20.10">
    <property type="entry name" value="Single-stranded right-handed beta-helix, Pectin lyase-like"/>
    <property type="match status" value="1"/>
</dbReference>
<evidence type="ECO:0000256" key="4">
    <source>
        <dbReference type="SAM" id="SignalP"/>
    </source>
</evidence>
<dbReference type="SUPFAM" id="SSF51126">
    <property type="entry name" value="Pectin lyase-like"/>
    <property type="match status" value="1"/>
</dbReference>
<organism evidence="5 6">
    <name type="scientific">Pontibacter korlensis</name>
    <dbReference type="NCBI Taxonomy" id="400092"/>
    <lineage>
        <taxon>Bacteria</taxon>
        <taxon>Pseudomonadati</taxon>
        <taxon>Bacteroidota</taxon>
        <taxon>Cytophagia</taxon>
        <taxon>Cytophagales</taxon>
        <taxon>Hymenobacteraceae</taxon>
        <taxon>Pontibacter</taxon>
    </lineage>
</organism>
<name>A0A0E3UXP0_9BACT</name>
<dbReference type="RefSeq" id="WP_052738834.1">
    <property type="nucleotide sequence ID" value="NZ_CBCSCY010000002.1"/>
</dbReference>
<feature type="region of interest" description="Disordered" evidence="3">
    <location>
        <begin position="384"/>
        <end position="434"/>
    </location>
</feature>
<dbReference type="InterPro" id="IPR011050">
    <property type="entry name" value="Pectin_lyase_fold/virulence"/>
</dbReference>
<dbReference type="InterPro" id="IPR012334">
    <property type="entry name" value="Pectin_lyas_fold"/>
</dbReference>
<dbReference type="PATRIC" id="fig|400092.3.peg.2660"/>
<dbReference type="Proteomes" id="UP000033109">
    <property type="component" value="Chromosome"/>
</dbReference>
<dbReference type="PANTHER" id="PTHR42970:SF1">
    <property type="entry name" value="PECTATE LYASE C-RELATED"/>
    <property type="match status" value="1"/>
</dbReference>
<dbReference type="EMBL" id="CP009621">
    <property type="protein sequence ID" value="AKD03746.1"/>
    <property type="molecule type" value="Genomic_DNA"/>
</dbReference>
<dbReference type="AlphaFoldDB" id="A0A0E3UXP0"/>